<dbReference type="Pfam" id="PF07980">
    <property type="entry name" value="SusD_RagB"/>
    <property type="match status" value="1"/>
</dbReference>
<evidence type="ECO:0000256" key="4">
    <source>
        <dbReference type="ARBA" id="ARBA00023237"/>
    </source>
</evidence>
<feature type="domain" description="RagB/SusD" evidence="5">
    <location>
        <begin position="395"/>
        <end position="534"/>
    </location>
</feature>
<dbReference type="Pfam" id="PF14322">
    <property type="entry name" value="SusD-like_3"/>
    <property type="match status" value="1"/>
</dbReference>
<evidence type="ECO:0000259" key="5">
    <source>
        <dbReference type="Pfam" id="PF07980"/>
    </source>
</evidence>
<keyword evidence="4" id="KW-0998">Cell outer membrane</keyword>
<dbReference type="CDD" id="cd08977">
    <property type="entry name" value="SusD"/>
    <property type="match status" value="1"/>
</dbReference>
<evidence type="ECO:0000313" key="7">
    <source>
        <dbReference type="EMBL" id="KAA6341500.1"/>
    </source>
</evidence>
<evidence type="ECO:0000256" key="3">
    <source>
        <dbReference type="ARBA" id="ARBA00023136"/>
    </source>
</evidence>
<feature type="domain" description="SusD-like N-terminal" evidence="6">
    <location>
        <begin position="83"/>
        <end position="220"/>
    </location>
</feature>
<dbReference type="InterPro" id="IPR012944">
    <property type="entry name" value="SusD_RagB_dom"/>
</dbReference>
<name>A0A5J4S830_9ZZZZ</name>
<dbReference type="SUPFAM" id="SSF48452">
    <property type="entry name" value="TPR-like"/>
    <property type="match status" value="1"/>
</dbReference>
<keyword evidence="3" id="KW-0472">Membrane</keyword>
<dbReference type="EMBL" id="SNRY01000384">
    <property type="protein sequence ID" value="KAA6341500.1"/>
    <property type="molecule type" value="Genomic_DNA"/>
</dbReference>
<dbReference type="PROSITE" id="PS51257">
    <property type="entry name" value="PROKAR_LIPOPROTEIN"/>
    <property type="match status" value="1"/>
</dbReference>
<organism evidence="7">
    <name type="scientific">termite gut metagenome</name>
    <dbReference type="NCBI Taxonomy" id="433724"/>
    <lineage>
        <taxon>unclassified sequences</taxon>
        <taxon>metagenomes</taxon>
        <taxon>organismal metagenomes</taxon>
    </lineage>
</organism>
<comment type="caution">
    <text evidence="7">The sequence shown here is derived from an EMBL/GenBank/DDBJ whole genome shotgun (WGS) entry which is preliminary data.</text>
</comment>
<evidence type="ECO:0000259" key="6">
    <source>
        <dbReference type="Pfam" id="PF14322"/>
    </source>
</evidence>
<gene>
    <name evidence="7" type="ORF">EZS27_010700</name>
</gene>
<dbReference type="GO" id="GO:0009279">
    <property type="term" value="C:cell outer membrane"/>
    <property type="evidence" value="ECO:0007669"/>
    <property type="project" value="UniProtKB-SubCell"/>
</dbReference>
<dbReference type="Gene3D" id="1.25.40.390">
    <property type="match status" value="1"/>
</dbReference>
<keyword evidence="2" id="KW-0732">Signal</keyword>
<sequence length="534" mass="59987">MKINKLLYAVLFAAVVLLQGCQDLTEHPKATLTPDSYYSTPQELEGTIAAMYRVLCPDDAWGYIFNMPSYFGADDLSTHPASNKSSVREFDKLEGSSTNGNLNAFWNSSWKAIYQANAILLVIDNVTFSSETEKNGAAGQAYFMRALCYFYLVRTFGDIPVVTEETDVSEAPDRQTVASIYEQIIADLSQAETGLPESWAGQPGKPTRYAAKALLADVYLNMAGWPVNDQSKYALSATKSNEVIASGKYKLVPSYGDVFKTNNNEESIFGLQFNTAQGLARRTPGQFCIPDDEYSLAGEQGWHDFCTEVAFFQNAPKCERTDDTFLTTLKIRQRDRDNNWTDEFKLVAWDDLSTNTQHPWFKKFRYGVAPRGTTMGDGCEEDETKIFKMSPSVDKSLDIIRYATVLLNYAEASAMASAPTAASYDAINQVRHRAGLPDLSPGLSQTAFRDAVVYERAYECAAEVGIRWFDIVRLQLLPKIIAERVVGEWQKNQYWENSLNPTFTSGDKLQTRYLAPIPQDEMNRNKHWKQNAGY</sequence>
<dbReference type="InterPro" id="IPR011990">
    <property type="entry name" value="TPR-like_helical_dom_sf"/>
</dbReference>
<dbReference type="InterPro" id="IPR033985">
    <property type="entry name" value="SusD-like_N"/>
</dbReference>
<evidence type="ECO:0000256" key="2">
    <source>
        <dbReference type="ARBA" id="ARBA00022729"/>
    </source>
</evidence>
<comment type="subcellular location">
    <subcellularLocation>
        <location evidence="1">Cell outer membrane</location>
    </subcellularLocation>
</comment>
<reference evidence="7" key="1">
    <citation type="submission" date="2019-03" db="EMBL/GenBank/DDBJ databases">
        <title>Single cell metagenomics reveals metabolic interactions within the superorganism composed of flagellate Streblomastix strix and complex community of Bacteroidetes bacteria on its surface.</title>
        <authorList>
            <person name="Treitli S.C."/>
            <person name="Kolisko M."/>
            <person name="Husnik F."/>
            <person name="Keeling P."/>
            <person name="Hampl V."/>
        </authorList>
    </citation>
    <scope>NUCLEOTIDE SEQUENCE</scope>
    <source>
        <strain evidence="7">STM</strain>
    </source>
</reference>
<dbReference type="AlphaFoldDB" id="A0A5J4S830"/>
<protein>
    <submittedName>
        <fullName evidence="7">RagB/SusD family nutrient uptake outer membrane protein</fullName>
    </submittedName>
</protein>
<accession>A0A5J4S830</accession>
<proteinExistence type="predicted"/>
<evidence type="ECO:0000256" key="1">
    <source>
        <dbReference type="ARBA" id="ARBA00004442"/>
    </source>
</evidence>